<name>A0ABM3J3T3_BACDO</name>
<evidence type="ECO:0000313" key="10">
    <source>
        <dbReference type="RefSeq" id="XP_049303891.1"/>
    </source>
</evidence>
<dbReference type="GeneID" id="105233217"/>
<gene>
    <name evidence="9 10" type="primary">LOC105233217</name>
</gene>
<evidence type="ECO:0000256" key="5">
    <source>
        <dbReference type="ARBA" id="ARBA00023157"/>
    </source>
</evidence>
<dbReference type="CDD" id="cd00916">
    <property type="entry name" value="Npc2_like"/>
    <property type="match status" value="1"/>
</dbReference>
<dbReference type="Proteomes" id="UP001652620">
    <property type="component" value="Chromosome 2"/>
</dbReference>
<dbReference type="RefSeq" id="XP_049303890.1">
    <property type="nucleotide sequence ID" value="XM_049447933.1"/>
</dbReference>
<proteinExistence type="inferred from homology"/>
<reference evidence="8 9" key="1">
    <citation type="submission" date="2025-05" db="UniProtKB">
        <authorList>
            <consortium name="RefSeq"/>
        </authorList>
    </citation>
    <scope>NUCLEOTIDE SEQUENCE [LARGE SCALE GENOMIC DNA]</scope>
    <source>
        <tissue evidence="9 10">Adult</tissue>
    </source>
</reference>
<keyword evidence="4 6" id="KW-0732">Signal</keyword>
<comment type="similarity">
    <text evidence="2">Belongs to the NPC2 family.</text>
</comment>
<evidence type="ECO:0000256" key="3">
    <source>
        <dbReference type="ARBA" id="ARBA00022525"/>
    </source>
</evidence>
<dbReference type="InterPro" id="IPR014756">
    <property type="entry name" value="Ig_E-set"/>
</dbReference>
<dbReference type="InterPro" id="IPR033916">
    <property type="entry name" value="ML_Npc2-like"/>
</dbReference>
<dbReference type="InterPro" id="IPR039670">
    <property type="entry name" value="NPC2-like"/>
</dbReference>
<feature type="domain" description="MD-2-related lipid-recognition" evidence="7">
    <location>
        <begin position="23"/>
        <end position="155"/>
    </location>
</feature>
<sequence>MKSYISTATIFIVLFALTNATEVRKCPKSAARALTADEVTISNCPKNKCTLKRNTEASIEMKIKPERDFNELNSDIQGIILDVPLPFPGYYGTSACPYIYDAEGKEKVGCPLKAGETYTYKNSFKILPIYPTVNLVIHWGLGDKQGDAVCFQIPAKIKS</sequence>
<keyword evidence="5" id="KW-1015">Disulfide bond</keyword>
<keyword evidence="3" id="KW-0964">Secreted</keyword>
<dbReference type="InterPro" id="IPR003172">
    <property type="entry name" value="ML_dom"/>
</dbReference>
<dbReference type="RefSeq" id="XP_049303891.1">
    <property type="nucleotide sequence ID" value="XM_049447934.1"/>
</dbReference>
<dbReference type="SUPFAM" id="SSF81296">
    <property type="entry name" value="E set domains"/>
    <property type="match status" value="1"/>
</dbReference>
<evidence type="ECO:0000256" key="1">
    <source>
        <dbReference type="ARBA" id="ARBA00004613"/>
    </source>
</evidence>
<dbReference type="Pfam" id="PF02221">
    <property type="entry name" value="E1_DerP2_DerF2"/>
    <property type="match status" value="1"/>
</dbReference>
<dbReference type="PANTHER" id="PTHR11306:SF68">
    <property type="entry name" value="NPC INTRACELLULAR CHOLESTEROL TRANSPORTER 2"/>
    <property type="match status" value="1"/>
</dbReference>
<evidence type="ECO:0000259" key="7">
    <source>
        <dbReference type="SMART" id="SM00737"/>
    </source>
</evidence>
<dbReference type="PANTHER" id="PTHR11306">
    <property type="entry name" value="NIEMANN PICK TYPE C2 PROTEIN NPC2-RELATED"/>
    <property type="match status" value="1"/>
</dbReference>
<dbReference type="SMART" id="SM00737">
    <property type="entry name" value="ML"/>
    <property type="match status" value="1"/>
</dbReference>
<keyword evidence="8" id="KW-1185">Reference proteome</keyword>
<protein>
    <submittedName>
        <fullName evidence="9 10">Ecdysteroid-regulated 16 kDa protein</fullName>
    </submittedName>
</protein>
<dbReference type="Gene3D" id="2.60.40.770">
    <property type="match status" value="1"/>
</dbReference>
<evidence type="ECO:0000256" key="4">
    <source>
        <dbReference type="ARBA" id="ARBA00022729"/>
    </source>
</evidence>
<accession>A0ABM3J3T3</accession>
<evidence type="ECO:0000313" key="8">
    <source>
        <dbReference type="Proteomes" id="UP001652620"/>
    </source>
</evidence>
<comment type="subcellular location">
    <subcellularLocation>
        <location evidence="1">Secreted</location>
    </subcellularLocation>
</comment>
<organism evidence="8 9">
    <name type="scientific">Bactrocera dorsalis</name>
    <name type="common">Oriental fruit fly</name>
    <name type="synonym">Dacus dorsalis</name>
    <dbReference type="NCBI Taxonomy" id="27457"/>
    <lineage>
        <taxon>Eukaryota</taxon>
        <taxon>Metazoa</taxon>
        <taxon>Ecdysozoa</taxon>
        <taxon>Arthropoda</taxon>
        <taxon>Hexapoda</taxon>
        <taxon>Insecta</taxon>
        <taxon>Pterygota</taxon>
        <taxon>Neoptera</taxon>
        <taxon>Endopterygota</taxon>
        <taxon>Diptera</taxon>
        <taxon>Brachycera</taxon>
        <taxon>Muscomorpha</taxon>
        <taxon>Tephritoidea</taxon>
        <taxon>Tephritidae</taxon>
        <taxon>Bactrocera</taxon>
        <taxon>Bactrocera</taxon>
    </lineage>
</organism>
<evidence type="ECO:0000313" key="9">
    <source>
        <dbReference type="RefSeq" id="XP_049303890.1"/>
    </source>
</evidence>
<feature type="signal peptide" evidence="6">
    <location>
        <begin position="1"/>
        <end position="20"/>
    </location>
</feature>
<feature type="chain" id="PRO_5045024681" evidence="6">
    <location>
        <begin position="21"/>
        <end position="159"/>
    </location>
</feature>
<evidence type="ECO:0000256" key="2">
    <source>
        <dbReference type="ARBA" id="ARBA00006370"/>
    </source>
</evidence>
<evidence type="ECO:0000256" key="6">
    <source>
        <dbReference type="SAM" id="SignalP"/>
    </source>
</evidence>